<dbReference type="SMART" id="SM00490">
    <property type="entry name" value="HELICc"/>
    <property type="match status" value="1"/>
</dbReference>
<comment type="subcellular location">
    <subcellularLocation>
        <location evidence="1">Nucleus</location>
    </subcellularLocation>
</comment>
<evidence type="ECO:0000259" key="10">
    <source>
        <dbReference type="PROSITE" id="PS51194"/>
    </source>
</evidence>
<gene>
    <name evidence="11" type="ORF">ACA1_373820</name>
</gene>
<reference evidence="11 12" key="1">
    <citation type="journal article" date="2013" name="Genome Biol.">
        <title>Genome of Acanthamoeba castellanii highlights extensive lateral gene transfer and early evolution of tyrosine kinase signaling.</title>
        <authorList>
            <person name="Clarke M."/>
            <person name="Lohan A.J."/>
            <person name="Liu B."/>
            <person name="Lagkouvardos I."/>
            <person name="Roy S."/>
            <person name="Zafar N."/>
            <person name="Bertelli C."/>
            <person name="Schilde C."/>
            <person name="Kianianmomeni A."/>
            <person name="Burglin T.R."/>
            <person name="Frech C."/>
            <person name="Turcotte B."/>
            <person name="Kopec K.O."/>
            <person name="Synnott J.M."/>
            <person name="Choo C."/>
            <person name="Paponov I."/>
            <person name="Finkler A."/>
            <person name="Soon Heng Tan C."/>
            <person name="Hutchins A.P."/>
            <person name="Weinmeier T."/>
            <person name="Rattei T."/>
            <person name="Chu J.S."/>
            <person name="Gimenez G."/>
            <person name="Irimia M."/>
            <person name="Rigden D.J."/>
            <person name="Fitzpatrick D.A."/>
            <person name="Lorenzo-Morales J."/>
            <person name="Bateman A."/>
            <person name="Chiu C.H."/>
            <person name="Tang P."/>
            <person name="Hegemann P."/>
            <person name="Fromm H."/>
            <person name="Raoult D."/>
            <person name="Greub G."/>
            <person name="Miranda-Saavedra D."/>
            <person name="Chen N."/>
            <person name="Nash P."/>
            <person name="Ginger M.L."/>
            <person name="Horn M."/>
            <person name="Schaap P."/>
            <person name="Caler L."/>
            <person name="Loftus B."/>
        </authorList>
    </citation>
    <scope>NUCLEOTIDE SEQUENCE [LARGE SCALE GENOMIC DNA]</scope>
    <source>
        <strain evidence="11 12">Neff</strain>
    </source>
</reference>
<feature type="domain" description="Helicase ATP-binding" evidence="9">
    <location>
        <begin position="145"/>
        <end position="320"/>
    </location>
</feature>
<dbReference type="InterPro" id="IPR000953">
    <property type="entry name" value="Chromo/chromo_shadow_dom"/>
</dbReference>
<dbReference type="Proteomes" id="UP000011083">
    <property type="component" value="Unassembled WGS sequence"/>
</dbReference>
<evidence type="ECO:0000256" key="3">
    <source>
        <dbReference type="ARBA" id="ARBA00022741"/>
    </source>
</evidence>
<dbReference type="PROSITE" id="PS50013">
    <property type="entry name" value="CHROMO_2"/>
    <property type="match status" value="1"/>
</dbReference>
<dbReference type="SMART" id="SM00487">
    <property type="entry name" value="DEXDc"/>
    <property type="match status" value="1"/>
</dbReference>
<dbReference type="InterPro" id="IPR049730">
    <property type="entry name" value="SNF2/RAD54-like_C"/>
</dbReference>
<dbReference type="InterPro" id="IPR023780">
    <property type="entry name" value="Chromo_domain"/>
</dbReference>
<dbReference type="InterPro" id="IPR016197">
    <property type="entry name" value="Chromo-like_dom_sf"/>
</dbReference>
<feature type="domain" description="Helicase C-terminal" evidence="10">
    <location>
        <begin position="426"/>
        <end position="545"/>
    </location>
</feature>
<evidence type="ECO:0000256" key="7">
    <source>
        <dbReference type="SAM" id="MobiDB-lite"/>
    </source>
</evidence>
<dbReference type="PROSITE" id="PS51192">
    <property type="entry name" value="HELICASE_ATP_BIND_1"/>
    <property type="match status" value="1"/>
</dbReference>
<dbReference type="GO" id="GO:0003682">
    <property type="term" value="F:chromatin binding"/>
    <property type="evidence" value="ECO:0007669"/>
    <property type="project" value="TreeGrafter"/>
</dbReference>
<accession>L8GJE7</accession>
<sequence length="545" mass="62478">MSDIGTPDGEHHQSHQGEEPKTKLSHQSGSLDGEDEDKPFNPDLAQVDRILGVKEELDDDGNAVTKYLVKWESKPHNESTWELATDINDDEKVAQFKRINQLPPASNGPLERPAAEEWRPYTESPEFKHGNRLRDYQLEGLNWLVYNWYHHRNVMLADEMGLGKAVQSIAAMWHLFTVEKIRGPFLVIAPLATISQWKREFENWTDMNVLVYQGPAAARQVIRRYEWNNLDAEGRAISNLFKWNVLVTSYEMVIADSAHLKTIDWRYTVIDEAHRIKNKNSKLVMELQSYGFSDVLLLTATPLQNSIEELWSLLNLLDPQKFQSLEDFRNDFDDLGQMEQMQALHGLLRPLLLRRMKRDVEQSIDPTQGETILEVELTGIQEKYYKAIYEQHPYLINGAEAQILDGLTDPDSISRKLIESSGKLVLVDQLLPRLIAEGHKVVIFSQMVRMLDILEDYLNFRQFGYERIDSGVCENDRQGAVGRFCEKGSSEDRNVLLLHTPVSGMGINLPAADTVIIFDSDWGSHQSYVQAQARFAPTQAVKVYR</sequence>
<evidence type="ECO:0000259" key="8">
    <source>
        <dbReference type="PROSITE" id="PS50013"/>
    </source>
</evidence>
<dbReference type="PANTHER" id="PTHR45623:SF11">
    <property type="entry name" value="KISMET, ISOFORM C"/>
    <property type="match status" value="1"/>
</dbReference>
<dbReference type="InterPro" id="IPR038718">
    <property type="entry name" value="SNF2-like_sf"/>
</dbReference>
<keyword evidence="3" id="KW-0547">Nucleotide-binding</keyword>
<dbReference type="EMBL" id="KB008119">
    <property type="protein sequence ID" value="ELR12316.1"/>
    <property type="molecule type" value="Genomic_DNA"/>
</dbReference>
<dbReference type="RefSeq" id="XP_004334329.1">
    <property type="nucleotide sequence ID" value="XM_004334281.1"/>
</dbReference>
<dbReference type="PROSITE" id="PS51194">
    <property type="entry name" value="HELICASE_CTER"/>
    <property type="match status" value="1"/>
</dbReference>
<feature type="region of interest" description="Disordered" evidence="7">
    <location>
        <begin position="1"/>
        <end position="46"/>
    </location>
</feature>
<dbReference type="GO" id="GO:0016887">
    <property type="term" value="F:ATP hydrolysis activity"/>
    <property type="evidence" value="ECO:0007669"/>
    <property type="project" value="TreeGrafter"/>
</dbReference>
<dbReference type="InterPro" id="IPR027417">
    <property type="entry name" value="P-loop_NTPase"/>
</dbReference>
<dbReference type="OrthoDB" id="5857104at2759"/>
<dbReference type="GO" id="GO:0005634">
    <property type="term" value="C:nucleus"/>
    <property type="evidence" value="ECO:0007669"/>
    <property type="project" value="UniProtKB-SubCell"/>
</dbReference>
<dbReference type="OMA" id="FFCAPEQ"/>
<dbReference type="GO" id="GO:0140658">
    <property type="term" value="F:ATP-dependent chromatin remodeler activity"/>
    <property type="evidence" value="ECO:0007669"/>
    <property type="project" value="TreeGrafter"/>
</dbReference>
<dbReference type="VEuPathDB" id="AmoebaDB:ACA1_373820"/>
<dbReference type="CDD" id="cd18793">
    <property type="entry name" value="SF2_C_SNF"/>
    <property type="match status" value="1"/>
</dbReference>
<dbReference type="InterPro" id="IPR000330">
    <property type="entry name" value="SNF2_N"/>
</dbReference>
<evidence type="ECO:0000259" key="9">
    <source>
        <dbReference type="PROSITE" id="PS51192"/>
    </source>
</evidence>
<keyword evidence="4" id="KW-0378">Hydrolase</keyword>
<evidence type="ECO:0000256" key="5">
    <source>
        <dbReference type="ARBA" id="ARBA00022840"/>
    </source>
</evidence>
<dbReference type="STRING" id="1257118.L8GJE7"/>
<protein>
    <submittedName>
        <fullName evidence="11">Chromodomain helicase DNA binding protein family</fullName>
    </submittedName>
</protein>
<evidence type="ECO:0000256" key="2">
    <source>
        <dbReference type="ARBA" id="ARBA00022737"/>
    </source>
</evidence>
<organism evidence="11 12">
    <name type="scientific">Acanthamoeba castellanii (strain ATCC 30010 / Neff)</name>
    <dbReference type="NCBI Taxonomy" id="1257118"/>
    <lineage>
        <taxon>Eukaryota</taxon>
        <taxon>Amoebozoa</taxon>
        <taxon>Discosea</taxon>
        <taxon>Longamoebia</taxon>
        <taxon>Centramoebida</taxon>
        <taxon>Acanthamoebidae</taxon>
        <taxon>Acanthamoeba</taxon>
    </lineage>
</organism>
<keyword evidence="2" id="KW-0677">Repeat</keyword>
<dbReference type="Gene3D" id="2.40.50.40">
    <property type="match status" value="1"/>
</dbReference>
<evidence type="ECO:0000256" key="6">
    <source>
        <dbReference type="ARBA" id="ARBA00023242"/>
    </source>
</evidence>
<dbReference type="SUPFAM" id="SSF52540">
    <property type="entry name" value="P-loop containing nucleoside triphosphate hydrolases"/>
    <property type="match status" value="2"/>
</dbReference>
<dbReference type="AlphaFoldDB" id="L8GJE7"/>
<name>L8GJE7_ACACF</name>
<dbReference type="SMART" id="SM00298">
    <property type="entry name" value="CHROMO"/>
    <property type="match status" value="1"/>
</dbReference>
<dbReference type="SUPFAM" id="SSF54160">
    <property type="entry name" value="Chromo domain-like"/>
    <property type="match status" value="1"/>
</dbReference>
<dbReference type="PANTHER" id="PTHR45623">
    <property type="entry name" value="CHROMODOMAIN-HELICASE-DNA-BINDING PROTEIN 3-RELATED-RELATED"/>
    <property type="match status" value="1"/>
</dbReference>
<dbReference type="Gene3D" id="3.40.50.10810">
    <property type="entry name" value="Tandem AAA-ATPase domain"/>
    <property type="match status" value="1"/>
</dbReference>
<dbReference type="GO" id="GO:0005524">
    <property type="term" value="F:ATP binding"/>
    <property type="evidence" value="ECO:0007669"/>
    <property type="project" value="UniProtKB-KW"/>
</dbReference>
<evidence type="ECO:0000313" key="12">
    <source>
        <dbReference type="Proteomes" id="UP000011083"/>
    </source>
</evidence>
<keyword evidence="12" id="KW-1185">Reference proteome</keyword>
<feature type="compositionally biased region" description="Basic and acidic residues" evidence="7">
    <location>
        <begin position="8"/>
        <end position="22"/>
    </location>
</feature>
<evidence type="ECO:0000256" key="1">
    <source>
        <dbReference type="ARBA" id="ARBA00004123"/>
    </source>
</evidence>
<dbReference type="GeneID" id="14912884"/>
<dbReference type="GO" id="GO:0042393">
    <property type="term" value="F:histone binding"/>
    <property type="evidence" value="ECO:0007669"/>
    <property type="project" value="TreeGrafter"/>
</dbReference>
<evidence type="ECO:0000313" key="11">
    <source>
        <dbReference type="EMBL" id="ELR12316.1"/>
    </source>
</evidence>
<keyword evidence="5" id="KW-0067">ATP-binding</keyword>
<feature type="region of interest" description="Disordered" evidence="7">
    <location>
        <begin position="101"/>
        <end position="121"/>
    </location>
</feature>
<dbReference type="KEGG" id="acan:ACA1_373820"/>
<dbReference type="InterPro" id="IPR014001">
    <property type="entry name" value="Helicase_ATP-bd"/>
</dbReference>
<dbReference type="Gene3D" id="3.40.50.300">
    <property type="entry name" value="P-loop containing nucleotide triphosphate hydrolases"/>
    <property type="match status" value="1"/>
</dbReference>
<evidence type="ECO:0000256" key="4">
    <source>
        <dbReference type="ARBA" id="ARBA00022801"/>
    </source>
</evidence>
<dbReference type="GO" id="GO:0003677">
    <property type="term" value="F:DNA binding"/>
    <property type="evidence" value="ECO:0007669"/>
    <property type="project" value="TreeGrafter"/>
</dbReference>
<dbReference type="Pfam" id="PF00271">
    <property type="entry name" value="Helicase_C"/>
    <property type="match status" value="1"/>
</dbReference>
<dbReference type="Pfam" id="PF00385">
    <property type="entry name" value="Chromo"/>
    <property type="match status" value="1"/>
</dbReference>
<dbReference type="InterPro" id="IPR001650">
    <property type="entry name" value="Helicase_C-like"/>
</dbReference>
<dbReference type="GO" id="GO:0010468">
    <property type="term" value="P:regulation of gene expression"/>
    <property type="evidence" value="ECO:0007669"/>
    <property type="project" value="TreeGrafter"/>
</dbReference>
<feature type="domain" description="Chromo" evidence="8">
    <location>
        <begin position="45"/>
        <end position="108"/>
    </location>
</feature>
<keyword evidence="6" id="KW-0539">Nucleus</keyword>
<proteinExistence type="predicted"/>
<dbReference type="Pfam" id="PF00176">
    <property type="entry name" value="SNF2-rel_dom"/>
    <property type="match status" value="1"/>
</dbReference>
<dbReference type="GO" id="GO:0000785">
    <property type="term" value="C:chromatin"/>
    <property type="evidence" value="ECO:0007669"/>
    <property type="project" value="TreeGrafter"/>
</dbReference>